<sequence length="353" mass="39413">MQADIDLGPHPAEQVWVNSIISVSSAVILYYDYLLTLEREIRFLWPPHNKQGWFTTACLLNRYIPVIGHIPILVSYFITLDFPRTGSVRVLTTKCLSDRSCEGLHDYHEWLVMAVQGHAGLLCIIRVYALYGRSPRVLGLLTCVGLAAFVTASVRLFTQPSKKAYIYPASFLKWAILESRHEGGQVIPVLSTFVGCSQYTKPIGGRFAAIAWTGLLVFDSIIFSLTLYRAFKIGRGIRLLDVIVRDGTIYFSALFVMNLANIFSLRFSPPLLKTSTTTLTNVLSTTLVSRLVLNLREQSSVLVCLPTSVETERRFQARLPVAQQSMTSLGPMSFRPNKSMYGASTSDITAMAR</sequence>
<dbReference type="EMBL" id="JAGFNK010001006">
    <property type="protein sequence ID" value="KAI9436126.1"/>
    <property type="molecule type" value="Genomic_DNA"/>
</dbReference>
<name>A0ACC0TRI5_9AGAM</name>
<organism evidence="1 2">
    <name type="scientific">Russula earlei</name>
    <dbReference type="NCBI Taxonomy" id="71964"/>
    <lineage>
        <taxon>Eukaryota</taxon>
        <taxon>Fungi</taxon>
        <taxon>Dikarya</taxon>
        <taxon>Basidiomycota</taxon>
        <taxon>Agaricomycotina</taxon>
        <taxon>Agaricomycetes</taxon>
        <taxon>Russulales</taxon>
        <taxon>Russulaceae</taxon>
        <taxon>Russula</taxon>
    </lineage>
</organism>
<keyword evidence="2" id="KW-1185">Reference proteome</keyword>
<dbReference type="Proteomes" id="UP001207468">
    <property type="component" value="Unassembled WGS sequence"/>
</dbReference>
<comment type="caution">
    <text evidence="1">The sequence shown here is derived from an EMBL/GenBank/DDBJ whole genome shotgun (WGS) entry which is preliminary data.</text>
</comment>
<gene>
    <name evidence="1" type="ORF">F5148DRAFT_1294683</name>
</gene>
<reference evidence="1" key="1">
    <citation type="submission" date="2021-03" db="EMBL/GenBank/DDBJ databases">
        <title>Evolutionary priming and transition to the ectomycorrhizal habit in an iconic lineage of mushroom-forming fungi: is preadaptation a requirement?</title>
        <authorList>
            <consortium name="DOE Joint Genome Institute"/>
            <person name="Looney B.P."/>
            <person name="Miyauchi S."/>
            <person name="Morin E."/>
            <person name="Drula E."/>
            <person name="Courty P.E."/>
            <person name="Chicoki N."/>
            <person name="Fauchery L."/>
            <person name="Kohler A."/>
            <person name="Kuo A."/>
            <person name="LaButti K."/>
            <person name="Pangilinan J."/>
            <person name="Lipzen A."/>
            <person name="Riley R."/>
            <person name="Andreopoulos W."/>
            <person name="He G."/>
            <person name="Johnson J."/>
            <person name="Barry K.W."/>
            <person name="Grigoriev I.V."/>
            <person name="Nagy L."/>
            <person name="Hibbett D."/>
            <person name="Henrissat B."/>
            <person name="Matheny P.B."/>
            <person name="Labbe J."/>
            <person name="Martin A.F."/>
        </authorList>
    </citation>
    <scope>NUCLEOTIDE SEQUENCE</scope>
    <source>
        <strain evidence="1">BPL698</strain>
    </source>
</reference>
<proteinExistence type="predicted"/>
<evidence type="ECO:0000313" key="1">
    <source>
        <dbReference type="EMBL" id="KAI9436126.1"/>
    </source>
</evidence>
<protein>
    <submittedName>
        <fullName evidence="1">Uncharacterized protein</fullName>
    </submittedName>
</protein>
<accession>A0ACC0TRI5</accession>
<evidence type="ECO:0000313" key="2">
    <source>
        <dbReference type="Proteomes" id="UP001207468"/>
    </source>
</evidence>